<evidence type="ECO:0000313" key="2">
    <source>
        <dbReference type="Proteomes" id="UP001549104"/>
    </source>
</evidence>
<name>A0ABV2K504_SPOPS</name>
<accession>A0ABV2K504</accession>
<dbReference type="EMBL" id="JBEPME010000001">
    <property type="protein sequence ID" value="MET3655159.1"/>
    <property type="molecule type" value="Genomic_DNA"/>
</dbReference>
<organism evidence="1 2">
    <name type="scientific">Sporosarcina psychrophila</name>
    <name type="common">Bacillus psychrophilus</name>
    <dbReference type="NCBI Taxonomy" id="1476"/>
    <lineage>
        <taxon>Bacteria</taxon>
        <taxon>Bacillati</taxon>
        <taxon>Bacillota</taxon>
        <taxon>Bacilli</taxon>
        <taxon>Bacillales</taxon>
        <taxon>Caryophanaceae</taxon>
        <taxon>Sporosarcina</taxon>
    </lineage>
</organism>
<keyword evidence="2" id="KW-1185">Reference proteome</keyword>
<dbReference type="Proteomes" id="UP001549104">
    <property type="component" value="Unassembled WGS sequence"/>
</dbReference>
<comment type="caution">
    <text evidence="1">The sequence shown here is derived from an EMBL/GenBank/DDBJ whole genome shotgun (WGS) entry which is preliminary data.</text>
</comment>
<gene>
    <name evidence="1" type="ORF">ABIC55_000243</name>
</gene>
<sequence length="274" mass="30466">MKKFIILFIVFILAFSQLPILEVLAETRDLDDSGINFTVIQDEEDFMLYQMEENRIVYEYEEITVDDVVHTKKYKITGSLRNLIEDSSTTLILSDDRLILSTFDNMNKTTEQTSLDLNNLNVGETGNSVTTFARCSKIWPDGYTGKKEAITGHAYANNYGEKLGISRLGTLDIIVKTPDKKFDEYTRLVDSLVAQEIQLIPFVGGAQALGELTKAIGNGNVTLATLKSVLKKLGKSIPAVGTLVSMVTYFNTNHKANVSRDGLNGKSVRRGFVC</sequence>
<reference evidence="1 2" key="1">
    <citation type="submission" date="2024-06" db="EMBL/GenBank/DDBJ databases">
        <title>Sorghum-associated microbial communities from plants grown in Nebraska, USA.</title>
        <authorList>
            <person name="Schachtman D."/>
        </authorList>
    </citation>
    <scope>NUCLEOTIDE SEQUENCE [LARGE SCALE GENOMIC DNA]</scope>
    <source>
        <strain evidence="1 2">1288</strain>
    </source>
</reference>
<evidence type="ECO:0000313" key="1">
    <source>
        <dbReference type="EMBL" id="MET3655159.1"/>
    </source>
</evidence>
<dbReference type="RefSeq" id="WP_342539237.1">
    <property type="nucleotide sequence ID" value="NZ_JBEPME010000001.1"/>
</dbReference>
<protein>
    <submittedName>
        <fullName evidence="1">Uncharacterized protein</fullName>
    </submittedName>
</protein>
<proteinExistence type="predicted"/>